<keyword evidence="1" id="KW-0328">Glycosyltransferase</keyword>
<reference evidence="4 5" key="1">
    <citation type="submission" date="2019-07" db="EMBL/GenBank/DDBJ databases">
        <authorList>
            <person name="Kim J."/>
        </authorList>
    </citation>
    <scope>NUCLEOTIDE SEQUENCE [LARGE SCALE GENOMIC DNA]</scope>
    <source>
        <strain evidence="4 5">G13</strain>
    </source>
</reference>
<evidence type="ECO:0000256" key="2">
    <source>
        <dbReference type="ARBA" id="ARBA00022679"/>
    </source>
</evidence>
<sequence length="307" mass="35082">MSTILLDNDIHIVSLADNQFAQHLGVAFASLLVNMPSDTGVRLYVISTGFTEENQFKLKKTVERPGVHIQFIVVDGTPYEGFGSMGGNNRTTYLRLAIPDVIPSSIPKILCLDSDIVVTGNIVELWETDLQGRAIAAVSDQWAASQCKILQIPEGIYFNAGVMVMDLTKWRKESISLTVMNYITTNTHILKFHEQDALNALLYKDWIRLPDKWNSHTTIVNEWNDAIPPAVIHYTGLSKPWHFDNIHPFKNEYYKYLRLTEWKSYKPEINLSRIMKRIARPLLPVLQKVLPQPAFTLLLKYKSRLLN</sequence>
<keyword evidence="2 4" id="KW-0808">Transferase</keyword>
<dbReference type="OrthoDB" id="5672604at2"/>
<dbReference type="InterPro" id="IPR050748">
    <property type="entry name" value="Glycosyltrans_8_dom-fam"/>
</dbReference>
<protein>
    <submittedName>
        <fullName evidence="4">Glycosyltransferase family 8 protein</fullName>
    </submittedName>
</protein>
<dbReference type="Gene3D" id="3.90.550.10">
    <property type="entry name" value="Spore Coat Polysaccharide Biosynthesis Protein SpsA, Chain A"/>
    <property type="match status" value="1"/>
</dbReference>
<comment type="caution">
    <text evidence="4">The sequence shown here is derived from an EMBL/GenBank/DDBJ whole genome shotgun (WGS) entry which is preliminary data.</text>
</comment>
<dbReference type="CDD" id="cd04194">
    <property type="entry name" value="GT8_A4GalT_like"/>
    <property type="match status" value="1"/>
</dbReference>
<dbReference type="GO" id="GO:0046872">
    <property type="term" value="F:metal ion binding"/>
    <property type="evidence" value="ECO:0007669"/>
    <property type="project" value="UniProtKB-KW"/>
</dbReference>
<dbReference type="PANTHER" id="PTHR13778:SF47">
    <property type="entry name" value="LIPOPOLYSACCHARIDE 1,3-GALACTOSYLTRANSFERASE"/>
    <property type="match status" value="1"/>
</dbReference>
<dbReference type="GO" id="GO:0016757">
    <property type="term" value="F:glycosyltransferase activity"/>
    <property type="evidence" value="ECO:0007669"/>
    <property type="project" value="UniProtKB-KW"/>
</dbReference>
<dbReference type="RefSeq" id="WP_144700134.1">
    <property type="nucleotide sequence ID" value="NZ_VNJJ01000004.1"/>
</dbReference>
<dbReference type="Pfam" id="PF01501">
    <property type="entry name" value="Glyco_transf_8"/>
    <property type="match status" value="1"/>
</dbReference>
<gene>
    <name evidence="4" type="ORF">FPZ45_08160</name>
</gene>
<dbReference type="PANTHER" id="PTHR13778">
    <property type="entry name" value="GLYCOSYLTRANSFERASE 8 DOMAIN-CONTAINING PROTEIN"/>
    <property type="match status" value="1"/>
</dbReference>
<evidence type="ECO:0000313" key="4">
    <source>
        <dbReference type="EMBL" id="TVY01120.1"/>
    </source>
</evidence>
<keyword evidence="3" id="KW-0479">Metal-binding</keyword>
<proteinExistence type="predicted"/>
<dbReference type="InterPro" id="IPR029044">
    <property type="entry name" value="Nucleotide-diphossugar_trans"/>
</dbReference>
<evidence type="ECO:0000256" key="3">
    <source>
        <dbReference type="ARBA" id="ARBA00022723"/>
    </source>
</evidence>
<dbReference type="AlphaFoldDB" id="A0A559JMN1"/>
<accession>A0A559JMN1</accession>
<name>A0A559JMN1_9BACL</name>
<dbReference type="SUPFAM" id="SSF53448">
    <property type="entry name" value="Nucleotide-diphospho-sugar transferases"/>
    <property type="match status" value="1"/>
</dbReference>
<evidence type="ECO:0000313" key="5">
    <source>
        <dbReference type="Proteomes" id="UP000316330"/>
    </source>
</evidence>
<evidence type="ECO:0000256" key="1">
    <source>
        <dbReference type="ARBA" id="ARBA00022676"/>
    </source>
</evidence>
<dbReference type="Proteomes" id="UP000316330">
    <property type="component" value="Unassembled WGS sequence"/>
</dbReference>
<dbReference type="EMBL" id="VNJJ01000004">
    <property type="protein sequence ID" value="TVY01120.1"/>
    <property type="molecule type" value="Genomic_DNA"/>
</dbReference>
<dbReference type="InterPro" id="IPR002495">
    <property type="entry name" value="Glyco_trans_8"/>
</dbReference>
<organism evidence="4 5">
    <name type="scientific">Cohnella terricola</name>
    <dbReference type="NCBI Taxonomy" id="1289167"/>
    <lineage>
        <taxon>Bacteria</taxon>
        <taxon>Bacillati</taxon>
        <taxon>Bacillota</taxon>
        <taxon>Bacilli</taxon>
        <taxon>Bacillales</taxon>
        <taxon>Paenibacillaceae</taxon>
        <taxon>Cohnella</taxon>
    </lineage>
</organism>
<keyword evidence="5" id="KW-1185">Reference proteome</keyword>